<evidence type="ECO:0000313" key="6">
    <source>
        <dbReference type="Proteomes" id="UP001595807"/>
    </source>
</evidence>
<feature type="domain" description="Beta-ketoacyl-[acyl-carrier-protein] synthase III C-terminal" evidence="3">
    <location>
        <begin position="222"/>
        <end position="308"/>
    </location>
</feature>
<dbReference type="CDD" id="cd00830">
    <property type="entry name" value="KAS_III"/>
    <property type="match status" value="1"/>
</dbReference>
<keyword evidence="1" id="KW-0808">Transferase</keyword>
<keyword evidence="2" id="KW-0012">Acyltransferase</keyword>
<dbReference type="EMBL" id="JBHRZV010000025">
    <property type="protein sequence ID" value="MFC3927673.1"/>
    <property type="molecule type" value="Genomic_DNA"/>
</dbReference>
<dbReference type="InterPro" id="IPR016039">
    <property type="entry name" value="Thiolase-like"/>
</dbReference>
<evidence type="ECO:0000256" key="1">
    <source>
        <dbReference type="ARBA" id="ARBA00022679"/>
    </source>
</evidence>
<dbReference type="Gene3D" id="3.40.47.10">
    <property type="match status" value="1"/>
</dbReference>
<accession>A0ABV8CUR5</accession>
<dbReference type="InterPro" id="IPR013747">
    <property type="entry name" value="ACP_syn_III_C"/>
</dbReference>
<dbReference type="RefSeq" id="WP_380425522.1">
    <property type="nucleotide sequence ID" value="NZ_JBHRZV010000025.1"/>
</dbReference>
<evidence type="ECO:0000313" key="5">
    <source>
        <dbReference type="EMBL" id="MFC3927673.1"/>
    </source>
</evidence>
<feature type="domain" description="Beta-ketoacyl-[acyl-carrier-protein] synthase III N-terminal" evidence="4">
    <location>
        <begin position="90"/>
        <end position="159"/>
    </location>
</feature>
<name>A0ABV8CUR5_9STRE</name>
<comment type="caution">
    <text evidence="5">The sequence shown here is derived from an EMBL/GenBank/DDBJ whole genome shotgun (WGS) entry which is preliminary data.</text>
</comment>
<proteinExistence type="predicted"/>
<gene>
    <name evidence="5" type="ORF">ACFORF_03415</name>
</gene>
<dbReference type="Pfam" id="PF08541">
    <property type="entry name" value="ACP_syn_III_C"/>
    <property type="match status" value="1"/>
</dbReference>
<protein>
    <submittedName>
        <fullName evidence="5">3-oxoacyl-[acyl-carrier-protein] synthase III C-terminal domain-containing protein</fullName>
    </submittedName>
</protein>
<evidence type="ECO:0000259" key="4">
    <source>
        <dbReference type="Pfam" id="PF08545"/>
    </source>
</evidence>
<keyword evidence="6" id="KW-1185">Reference proteome</keyword>
<evidence type="ECO:0000259" key="3">
    <source>
        <dbReference type="Pfam" id="PF08541"/>
    </source>
</evidence>
<dbReference type="SUPFAM" id="SSF53901">
    <property type="entry name" value="Thiolase-like"/>
    <property type="match status" value="1"/>
</dbReference>
<dbReference type="PANTHER" id="PTHR34069:SF2">
    <property type="entry name" value="BETA-KETOACYL-[ACYL-CARRIER-PROTEIN] SYNTHASE III"/>
    <property type="match status" value="1"/>
</dbReference>
<organism evidence="5 6">
    <name type="scientific">Streptococcus caprae</name>
    <dbReference type="NCBI Taxonomy" id="1640501"/>
    <lineage>
        <taxon>Bacteria</taxon>
        <taxon>Bacillati</taxon>
        <taxon>Bacillota</taxon>
        <taxon>Bacilli</taxon>
        <taxon>Lactobacillales</taxon>
        <taxon>Streptococcaceae</taxon>
        <taxon>Streptococcus</taxon>
    </lineage>
</organism>
<evidence type="ECO:0000256" key="2">
    <source>
        <dbReference type="ARBA" id="ARBA00023315"/>
    </source>
</evidence>
<dbReference type="InterPro" id="IPR013751">
    <property type="entry name" value="ACP_syn_III_N"/>
</dbReference>
<dbReference type="PANTHER" id="PTHR34069">
    <property type="entry name" value="3-OXOACYL-[ACYL-CARRIER-PROTEIN] SYNTHASE 3"/>
    <property type="match status" value="1"/>
</dbReference>
<dbReference type="Pfam" id="PF08545">
    <property type="entry name" value="ACP_syn_III"/>
    <property type="match status" value="1"/>
</dbReference>
<reference evidence="6" key="1">
    <citation type="journal article" date="2019" name="Int. J. Syst. Evol. Microbiol.">
        <title>The Global Catalogue of Microorganisms (GCM) 10K type strain sequencing project: providing services to taxonomists for standard genome sequencing and annotation.</title>
        <authorList>
            <consortium name="The Broad Institute Genomics Platform"/>
            <consortium name="The Broad Institute Genome Sequencing Center for Infectious Disease"/>
            <person name="Wu L."/>
            <person name="Ma J."/>
        </authorList>
    </citation>
    <scope>NUCLEOTIDE SEQUENCE [LARGE SCALE GENOMIC DNA]</scope>
    <source>
        <strain evidence="6">CCUG 67170</strain>
    </source>
</reference>
<sequence>MRGLTIKGYGTALPREAVFFGNQRRFRVSQGETQLTLAVEACHKALNKAGITIQDIDCLIAACAVGIQPIPCTAALIHEQIALGTDIPAMDINTTCTSFISALDMASYLMAGGRYKRILIVSAEIGSLGLNPHQKESYELFGDGAAAFIFEATDQPKGVLYSLQKTWSEGAHATEIRGGLTGLMPYDYHEDIKADFQFDMQGKKILAFSAKKLPSMFQEFISASGCSLAELDMIIPHQASRALPLIMQKLGVKSDQYLDIVAEYGNMVSASVPFALAYAMDNQLVVPGQKVALMGTAAGLTTNMLLLQL</sequence>
<dbReference type="Proteomes" id="UP001595807">
    <property type="component" value="Unassembled WGS sequence"/>
</dbReference>